<keyword evidence="3" id="KW-0804">Transcription</keyword>
<comment type="caution">
    <text evidence="6">The sequence shown here is derived from an EMBL/GenBank/DDBJ whole genome shotgun (WGS) entry which is preliminary data.</text>
</comment>
<gene>
    <name evidence="6" type="ORF">FHU29_004127</name>
</gene>
<evidence type="ECO:0000256" key="4">
    <source>
        <dbReference type="PROSITE-ProRule" id="PRU00335"/>
    </source>
</evidence>
<dbReference type="Gene3D" id="1.10.357.10">
    <property type="entry name" value="Tetracycline Repressor, domain 2"/>
    <property type="match status" value="1"/>
</dbReference>
<keyword evidence="2 4" id="KW-0238">DNA-binding</keyword>
<dbReference type="PROSITE" id="PS50977">
    <property type="entry name" value="HTH_TETR_2"/>
    <property type="match status" value="1"/>
</dbReference>
<evidence type="ECO:0000313" key="7">
    <source>
        <dbReference type="Proteomes" id="UP000567922"/>
    </source>
</evidence>
<dbReference type="OrthoDB" id="4539007at2"/>
<dbReference type="GO" id="GO:0003700">
    <property type="term" value="F:DNA-binding transcription factor activity"/>
    <property type="evidence" value="ECO:0007669"/>
    <property type="project" value="TreeGrafter"/>
</dbReference>
<proteinExistence type="predicted"/>
<dbReference type="InterPro" id="IPR050109">
    <property type="entry name" value="HTH-type_TetR-like_transc_reg"/>
</dbReference>
<sequence length="207" mass="23096">MTAGEGTGRRRTQQQRRDTTIAALVDAAIDVLAEMGYARASVQQVVDRAGLSQGALFRHFATRLDLFAHVAEIVANRQITEFRSELGDKDGRGLRDFTAILSTVRRITRSRTNMVWHELMFHARTDAELRARMATLSAQYLGAMEDIVESIPETRVFPDVIRRALLEFVIGYFTGESIGRQVLPDDGADERQLELLAYIAGVLATEA</sequence>
<dbReference type="Proteomes" id="UP000567922">
    <property type="component" value="Unassembled WGS sequence"/>
</dbReference>
<feature type="domain" description="HTH tetR-type" evidence="5">
    <location>
        <begin position="18"/>
        <end position="78"/>
    </location>
</feature>
<evidence type="ECO:0000313" key="6">
    <source>
        <dbReference type="EMBL" id="MBB3039639.1"/>
    </source>
</evidence>
<keyword evidence="7" id="KW-1185">Reference proteome</keyword>
<keyword evidence="1" id="KW-0805">Transcription regulation</keyword>
<reference evidence="6 7" key="1">
    <citation type="submission" date="2020-08" db="EMBL/GenBank/DDBJ databases">
        <title>Sequencing the genomes of 1000 actinobacteria strains.</title>
        <authorList>
            <person name="Klenk H.-P."/>
        </authorList>
    </citation>
    <scope>NUCLEOTIDE SEQUENCE [LARGE SCALE GENOMIC DNA]</scope>
    <source>
        <strain evidence="6 7">DSM 45258</strain>
    </source>
</reference>
<dbReference type="PRINTS" id="PR00455">
    <property type="entry name" value="HTHTETR"/>
</dbReference>
<protein>
    <submittedName>
        <fullName evidence="6">AcrR family transcriptional regulator</fullName>
    </submittedName>
</protein>
<dbReference type="EMBL" id="JACHWS010000004">
    <property type="protein sequence ID" value="MBB3039639.1"/>
    <property type="molecule type" value="Genomic_DNA"/>
</dbReference>
<dbReference type="RefSeq" id="WP_064438348.1">
    <property type="nucleotide sequence ID" value="NZ_BDDI01000001.1"/>
</dbReference>
<feature type="DNA-binding region" description="H-T-H motif" evidence="4">
    <location>
        <begin position="41"/>
        <end position="60"/>
    </location>
</feature>
<evidence type="ECO:0000259" key="5">
    <source>
        <dbReference type="PROSITE" id="PS50977"/>
    </source>
</evidence>
<dbReference type="AlphaFoldDB" id="A0A839RTF6"/>
<dbReference type="InterPro" id="IPR009057">
    <property type="entry name" value="Homeodomain-like_sf"/>
</dbReference>
<dbReference type="PANTHER" id="PTHR30055">
    <property type="entry name" value="HTH-TYPE TRANSCRIPTIONAL REGULATOR RUTR"/>
    <property type="match status" value="1"/>
</dbReference>
<organism evidence="6 7">
    <name type="scientific">Hoyosella altamirensis</name>
    <dbReference type="NCBI Taxonomy" id="616997"/>
    <lineage>
        <taxon>Bacteria</taxon>
        <taxon>Bacillati</taxon>
        <taxon>Actinomycetota</taxon>
        <taxon>Actinomycetes</taxon>
        <taxon>Mycobacteriales</taxon>
        <taxon>Hoyosellaceae</taxon>
        <taxon>Hoyosella</taxon>
    </lineage>
</organism>
<dbReference type="InterPro" id="IPR001647">
    <property type="entry name" value="HTH_TetR"/>
</dbReference>
<evidence type="ECO:0000256" key="3">
    <source>
        <dbReference type="ARBA" id="ARBA00023163"/>
    </source>
</evidence>
<evidence type="ECO:0000256" key="1">
    <source>
        <dbReference type="ARBA" id="ARBA00023015"/>
    </source>
</evidence>
<dbReference type="SUPFAM" id="SSF46689">
    <property type="entry name" value="Homeodomain-like"/>
    <property type="match status" value="1"/>
</dbReference>
<name>A0A839RTF6_9ACTN</name>
<dbReference type="GO" id="GO:0000976">
    <property type="term" value="F:transcription cis-regulatory region binding"/>
    <property type="evidence" value="ECO:0007669"/>
    <property type="project" value="TreeGrafter"/>
</dbReference>
<accession>A0A839RTF6</accession>
<evidence type="ECO:0000256" key="2">
    <source>
        <dbReference type="ARBA" id="ARBA00023125"/>
    </source>
</evidence>
<dbReference type="Pfam" id="PF00440">
    <property type="entry name" value="TetR_N"/>
    <property type="match status" value="1"/>
</dbReference>
<dbReference type="PANTHER" id="PTHR30055:SF234">
    <property type="entry name" value="HTH-TYPE TRANSCRIPTIONAL REGULATOR BETI"/>
    <property type="match status" value="1"/>
</dbReference>